<name>A0AAN6TRG2_9PEZI</name>
<evidence type="ECO:0000259" key="3">
    <source>
        <dbReference type="PROSITE" id="PS50157"/>
    </source>
</evidence>
<dbReference type="RefSeq" id="XP_062643128.1">
    <property type="nucleotide sequence ID" value="XM_062796692.1"/>
</dbReference>
<dbReference type="SMART" id="SM00355">
    <property type="entry name" value="ZnF_C2H2"/>
    <property type="match status" value="3"/>
</dbReference>
<feature type="compositionally biased region" description="Low complexity" evidence="2">
    <location>
        <begin position="348"/>
        <end position="361"/>
    </location>
</feature>
<keyword evidence="1" id="KW-0862">Zinc</keyword>
<feature type="domain" description="C2H2-type" evidence="3">
    <location>
        <begin position="177"/>
        <end position="200"/>
    </location>
</feature>
<feature type="compositionally biased region" description="Low complexity" evidence="2">
    <location>
        <begin position="53"/>
        <end position="70"/>
    </location>
</feature>
<keyword evidence="5" id="KW-1185">Reference proteome</keyword>
<dbReference type="GO" id="GO:0008270">
    <property type="term" value="F:zinc ion binding"/>
    <property type="evidence" value="ECO:0007669"/>
    <property type="project" value="UniProtKB-KW"/>
</dbReference>
<dbReference type="EMBL" id="MU853250">
    <property type="protein sequence ID" value="KAK4119355.1"/>
    <property type="molecule type" value="Genomic_DNA"/>
</dbReference>
<accession>A0AAN6TRG2</accession>
<reference evidence="4" key="2">
    <citation type="submission" date="2023-05" db="EMBL/GenBank/DDBJ databases">
        <authorList>
            <consortium name="Lawrence Berkeley National Laboratory"/>
            <person name="Steindorff A."/>
            <person name="Hensen N."/>
            <person name="Bonometti L."/>
            <person name="Westerberg I."/>
            <person name="Brannstrom I.O."/>
            <person name="Guillou S."/>
            <person name="Cros-Aarteil S."/>
            <person name="Calhoun S."/>
            <person name="Haridas S."/>
            <person name="Kuo A."/>
            <person name="Mondo S."/>
            <person name="Pangilinan J."/>
            <person name="Riley R."/>
            <person name="Labutti K."/>
            <person name="Andreopoulos B."/>
            <person name="Lipzen A."/>
            <person name="Chen C."/>
            <person name="Yanf M."/>
            <person name="Daum C."/>
            <person name="Ng V."/>
            <person name="Clum A."/>
            <person name="Ohm R."/>
            <person name="Martin F."/>
            <person name="Silar P."/>
            <person name="Natvig D."/>
            <person name="Lalanne C."/>
            <person name="Gautier V."/>
            <person name="Ament-Velasquez S.L."/>
            <person name="Kruys A."/>
            <person name="Hutchinson M.I."/>
            <person name="Powell A.J."/>
            <person name="Barry K."/>
            <person name="Miller A.N."/>
            <person name="Grigoriev I.V."/>
            <person name="Debuchy R."/>
            <person name="Gladieux P."/>
            <person name="Thoren M.H."/>
            <person name="Johannesson H."/>
        </authorList>
    </citation>
    <scope>NUCLEOTIDE SEQUENCE</scope>
    <source>
        <strain evidence="4">CBS 731.68</strain>
    </source>
</reference>
<evidence type="ECO:0000313" key="5">
    <source>
        <dbReference type="Proteomes" id="UP001302602"/>
    </source>
</evidence>
<feature type="compositionally biased region" description="Low complexity" evidence="2">
    <location>
        <begin position="83"/>
        <end position="109"/>
    </location>
</feature>
<organism evidence="4 5">
    <name type="scientific">Parathielavia appendiculata</name>
    <dbReference type="NCBI Taxonomy" id="2587402"/>
    <lineage>
        <taxon>Eukaryota</taxon>
        <taxon>Fungi</taxon>
        <taxon>Dikarya</taxon>
        <taxon>Ascomycota</taxon>
        <taxon>Pezizomycotina</taxon>
        <taxon>Sordariomycetes</taxon>
        <taxon>Sordariomycetidae</taxon>
        <taxon>Sordariales</taxon>
        <taxon>Chaetomiaceae</taxon>
        <taxon>Parathielavia</taxon>
    </lineage>
</organism>
<evidence type="ECO:0000256" key="1">
    <source>
        <dbReference type="PROSITE-ProRule" id="PRU00042"/>
    </source>
</evidence>
<dbReference type="Gene3D" id="3.30.160.60">
    <property type="entry name" value="Classic Zinc Finger"/>
    <property type="match status" value="1"/>
</dbReference>
<keyword evidence="1" id="KW-0479">Metal-binding</keyword>
<protein>
    <recommendedName>
        <fullName evidence="3">C2H2-type domain-containing protein</fullName>
    </recommendedName>
</protein>
<gene>
    <name evidence="4" type="ORF">N657DRAFT_684559</name>
</gene>
<dbReference type="AlphaFoldDB" id="A0AAN6TRG2"/>
<proteinExistence type="predicted"/>
<dbReference type="GeneID" id="87833460"/>
<keyword evidence="1" id="KW-0863">Zinc-finger</keyword>
<feature type="compositionally biased region" description="Low complexity" evidence="2">
    <location>
        <begin position="420"/>
        <end position="434"/>
    </location>
</feature>
<dbReference type="PROSITE" id="PS50157">
    <property type="entry name" value="ZINC_FINGER_C2H2_2"/>
    <property type="match status" value="1"/>
</dbReference>
<dbReference type="Proteomes" id="UP001302602">
    <property type="component" value="Unassembled WGS sequence"/>
</dbReference>
<dbReference type="PROSITE" id="PS00028">
    <property type="entry name" value="ZINC_FINGER_C2H2_1"/>
    <property type="match status" value="2"/>
</dbReference>
<sequence>MDPFHDPPPDSLAAARLHVQALTECGLSREALLRALLENYEDGEAPPAVTLEAGSPQQAAQQGQQPAHQGKMPSHGSFNTRLSISTTSSHSSGRASVMSTATSMSSVSSPGGLGTGAPEIAAPPPLPPPPAPPIKSNNRGSSKPRGTYWCTFCDVDFQRKFDWKRHEDEFHERYKRYPCPNCNRIFWGANTFNQHHKNAHGCTTCPHADRVVKYTQKKTAWACGFCGGFLASRDRYFDHVARHYEDGCNKSHWNHSLVIYGLLHQPSISQAWKELDAELYGHLPRNQQPLFEWDHDLTGHAQGFLEGENPGKLQDLLEFFNEGRDDPKLLARLAHESATIRLRNEVRPTATPIPSAASPNARPTSELPKQNKVLKSLPSTKHTSTPQATRGPSPSYDDGPLLKRQRSLALIPDTFPKNNPFFSQSQQHSQPHTPQEAIAAFPQPMMGTATGGFYDLTATHVHPHMQTLMSQMTPQQQQQLHEQEQQQLQQPQQQQQSQQQQQVQNLMVPLNIYDDWSSMAGTVVDDSMFTSAMAMWQPPDLGRGHAGSSG</sequence>
<comment type="caution">
    <text evidence="4">The sequence shown here is derived from an EMBL/GenBank/DDBJ whole genome shotgun (WGS) entry which is preliminary data.</text>
</comment>
<evidence type="ECO:0000256" key="2">
    <source>
        <dbReference type="SAM" id="MobiDB-lite"/>
    </source>
</evidence>
<dbReference type="InterPro" id="IPR013087">
    <property type="entry name" value="Znf_C2H2_type"/>
</dbReference>
<feature type="region of interest" description="Disordered" evidence="2">
    <location>
        <begin position="343"/>
        <end position="434"/>
    </location>
</feature>
<feature type="compositionally biased region" description="Pro residues" evidence="2">
    <location>
        <begin position="121"/>
        <end position="133"/>
    </location>
</feature>
<feature type="compositionally biased region" description="Polar residues" evidence="2">
    <location>
        <begin position="377"/>
        <end position="392"/>
    </location>
</feature>
<feature type="region of interest" description="Disordered" evidence="2">
    <location>
        <begin position="470"/>
        <end position="496"/>
    </location>
</feature>
<evidence type="ECO:0000313" key="4">
    <source>
        <dbReference type="EMBL" id="KAK4119355.1"/>
    </source>
</evidence>
<reference evidence="4" key="1">
    <citation type="journal article" date="2023" name="Mol. Phylogenet. Evol.">
        <title>Genome-scale phylogeny and comparative genomics of the fungal order Sordariales.</title>
        <authorList>
            <person name="Hensen N."/>
            <person name="Bonometti L."/>
            <person name="Westerberg I."/>
            <person name="Brannstrom I.O."/>
            <person name="Guillou S."/>
            <person name="Cros-Aarteil S."/>
            <person name="Calhoun S."/>
            <person name="Haridas S."/>
            <person name="Kuo A."/>
            <person name="Mondo S."/>
            <person name="Pangilinan J."/>
            <person name="Riley R."/>
            <person name="LaButti K."/>
            <person name="Andreopoulos B."/>
            <person name="Lipzen A."/>
            <person name="Chen C."/>
            <person name="Yan M."/>
            <person name="Daum C."/>
            <person name="Ng V."/>
            <person name="Clum A."/>
            <person name="Steindorff A."/>
            <person name="Ohm R.A."/>
            <person name="Martin F."/>
            <person name="Silar P."/>
            <person name="Natvig D.O."/>
            <person name="Lalanne C."/>
            <person name="Gautier V."/>
            <person name="Ament-Velasquez S.L."/>
            <person name="Kruys A."/>
            <person name="Hutchinson M.I."/>
            <person name="Powell A.J."/>
            <person name="Barry K."/>
            <person name="Miller A.N."/>
            <person name="Grigoriev I.V."/>
            <person name="Debuchy R."/>
            <person name="Gladieux P."/>
            <person name="Hiltunen Thoren M."/>
            <person name="Johannesson H."/>
        </authorList>
    </citation>
    <scope>NUCLEOTIDE SEQUENCE</scope>
    <source>
        <strain evidence="4">CBS 731.68</strain>
    </source>
</reference>
<feature type="region of interest" description="Disordered" evidence="2">
    <location>
        <begin position="46"/>
        <end position="142"/>
    </location>
</feature>
<dbReference type="SUPFAM" id="SSF57667">
    <property type="entry name" value="beta-beta-alpha zinc fingers"/>
    <property type="match status" value="1"/>
</dbReference>
<dbReference type="InterPro" id="IPR036236">
    <property type="entry name" value="Znf_C2H2_sf"/>
</dbReference>